<organism evidence="2">
    <name type="scientific">Lygus hesperus</name>
    <name type="common">Western plant bug</name>
    <dbReference type="NCBI Taxonomy" id="30085"/>
    <lineage>
        <taxon>Eukaryota</taxon>
        <taxon>Metazoa</taxon>
        <taxon>Ecdysozoa</taxon>
        <taxon>Arthropoda</taxon>
        <taxon>Hexapoda</taxon>
        <taxon>Insecta</taxon>
        <taxon>Pterygota</taxon>
        <taxon>Neoptera</taxon>
        <taxon>Paraneoptera</taxon>
        <taxon>Hemiptera</taxon>
        <taxon>Heteroptera</taxon>
        <taxon>Panheteroptera</taxon>
        <taxon>Cimicomorpha</taxon>
        <taxon>Miridae</taxon>
        <taxon>Mirini</taxon>
        <taxon>Lygus</taxon>
    </lineage>
</organism>
<accession>A0A0A9Y9E1</accession>
<evidence type="ECO:0000256" key="1">
    <source>
        <dbReference type="SAM" id="SignalP"/>
    </source>
</evidence>
<reference evidence="2" key="2">
    <citation type="submission" date="2014-07" db="EMBL/GenBank/DDBJ databases">
        <authorList>
            <person name="Hull J."/>
        </authorList>
    </citation>
    <scope>NUCLEOTIDE SEQUENCE</scope>
</reference>
<name>A0A0A9Y9E1_LYGHE</name>
<evidence type="ECO:0000313" key="2">
    <source>
        <dbReference type="EMBL" id="JAG28246.1"/>
    </source>
</evidence>
<protein>
    <submittedName>
        <fullName evidence="2">Transcription factor bHLH74</fullName>
    </submittedName>
</protein>
<dbReference type="AlphaFoldDB" id="A0A0A9Y9E1"/>
<dbReference type="EMBL" id="GBHO01015358">
    <property type="protein sequence ID" value="JAG28246.1"/>
    <property type="molecule type" value="Transcribed_RNA"/>
</dbReference>
<feature type="signal peptide" evidence="1">
    <location>
        <begin position="1"/>
        <end position="19"/>
    </location>
</feature>
<proteinExistence type="predicted"/>
<gene>
    <name evidence="2" type="primary">BHLH74</name>
    <name evidence="2" type="ORF">CM83_26396</name>
</gene>
<sequence length="236" mass="26553">MSLIRAICFVLCFGGFSRSGIFSANYVLSTECTAVNDDVDKVLNASNEHMKTRGWQPCIEGFKEDVPVSILGFTIPASVSLSVYSGSLKSLEKLTRAGDAAECSSSIFDTLGGTLTYDSLELSYEYFKASFLSLEMEGKLSFVQARADADFVIATGNEDCSLQSFKVRNLNMGSYKFTVEPTWQTWLLEIVLNHAMIDQGTTLNVFEKQYQWYVENFFSQYWCDSQSTKLPLYLRR</sequence>
<keyword evidence="1" id="KW-0732">Signal</keyword>
<reference evidence="2" key="1">
    <citation type="journal article" date="2014" name="PLoS ONE">
        <title>Transcriptome-Based Identification of ABC Transporters in the Western Tarnished Plant Bug Lygus hesperus.</title>
        <authorList>
            <person name="Hull J.J."/>
            <person name="Chaney K."/>
            <person name="Geib S.M."/>
            <person name="Fabrick J.A."/>
            <person name="Brent C.S."/>
            <person name="Walsh D."/>
            <person name="Lavine L.C."/>
        </authorList>
    </citation>
    <scope>NUCLEOTIDE SEQUENCE</scope>
</reference>
<feature type="chain" id="PRO_5002054772" evidence="1">
    <location>
        <begin position="20"/>
        <end position="236"/>
    </location>
</feature>